<evidence type="ECO:0000313" key="2">
    <source>
        <dbReference type="Proteomes" id="UP000828048"/>
    </source>
</evidence>
<reference evidence="1 2" key="1">
    <citation type="journal article" date="2021" name="Hortic Res">
        <title>High-quality reference genome and annotation aids understanding of berry development for evergreen blueberry (Vaccinium darrowii).</title>
        <authorList>
            <person name="Yu J."/>
            <person name="Hulse-Kemp A.M."/>
            <person name="Babiker E."/>
            <person name="Staton M."/>
        </authorList>
    </citation>
    <scope>NUCLEOTIDE SEQUENCE [LARGE SCALE GENOMIC DNA]</scope>
    <source>
        <strain evidence="2">cv. NJ 8807/NJ 8810</strain>
        <tissue evidence="1">Young leaf</tissue>
    </source>
</reference>
<evidence type="ECO:0000313" key="1">
    <source>
        <dbReference type="EMBL" id="KAH7855525.1"/>
    </source>
</evidence>
<accession>A0ACB7YRQ5</accession>
<organism evidence="1 2">
    <name type="scientific">Vaccinium darrowii</name>
    <dbReference type="NCBI Taxonomy" id="229202"/>
    <lineage>
        <taxon>Eukaryota</taxon>
        <taxon>Viridiplantae</taxon>
        <taxon>Streptophyta</taxon>
        <taxon>Embryophyta</taxon>
        <taxon>Tracheophyta</taxon>
        <taxon>Spermatophyta</taxon>
        <taxon>Magnoliopsida</taxon>
        <taxon>eudicotyledons</taxon>
        <taxon>Gunneridae</taxon>
        <taxon>Pentapetalae</taxon>
        <taxon>asterids</taxon>
        <taxon>Ericales</taxon>
        <taxon>Ericaceae</taxon>
        <taxon>Vaccinioideae</taxon>
        <taxon>Vaccinieae</taxon>
        <taxon>Vaccinium</taxon>
    </lineage>
</organism>
<dbReference type="Proteomes" id="UP000828048">
    <property type="component" value="Chromosome 11"/>
</dbReference>
<comment type="caution">
    <text evidence="1">The sequence shown here is derived from an EMBL/GenBank/DDBJ whole genome shotgun (WGS) entry which is preliminary data.</text>
</comment>
<name>A0ACB7YRQ5_9ERIC</name>
<dbReference type="EMBL" id="CM037161">
    <property type="protein sequence ID" value="KAH7855525.1"/>
    <property type="molecule type" value="Genomic_DNA"/>
</dbReference>
<gene>
    <name evidence="1" type="ORF">Vadar_025833</name>
</gene>
<proteinExistence type="predicted"/>
<protein>
    <submittedName>
        <fullName evidence="1">Uncharacterized protein</fullName>
    </submittedName>
</protein>
<keyword evidence="2" id="KW-1185">Reference proteome</keyword>
<sequence length="274" mass="30473">MLVLGNTQSLSTAMNARIIGTGTNTVVLAHGYGGDQTVWDKILPDLARRHQVLVFDWIFSGAVKDQELFDPVKYSSFDAFADDLIALMEEMKLGASVFVGHSMSGMIGCIASIKRPELFKRLVLIGASPRYINSEDYEGGFDNSEVEQLLSNIESNFHNWASNFVTLAVDPNDPPSVTKFENCLKRMRPETALSVAKLIFHSDERDMLEKVMLPCTIVQTTNDIVVPNSVPEFMVEKIKGKSTVEMIEADGHYPQLTAHLRLLEVLCGVLEFDL</sequence>